<feature type="transmembrane region" description="Helical" evidence="7">
    <location>
        <begin position="106"/>
        <end position="124"/>
    </location>
</feature>
<evidence type="ECO:0000256" key="7">
    <source>
        <dbReference type="SAM" id="Phobius"/>
    </source>
</evidence>
<feature type="transmembrane region" description="Helical" evidence="7">
    <location>
        <begin position="136"/>
        <end position="158"/>
    </location>
</feature>
<feature type="transmembrane region" description="Helical" evidence="7">
    <location>
        <begin position="327"/>
        <end position="346"/>
    </location>
</feature>
<comment type="similarity">
    <text evidence="2">Belongs to the UPF0324 family.</text>
</comment>
<evidence type="ECO:0000256" key="6">
    <source>
        <dbReference type="ARBA" id="ARBA00023136"/>
    </source>
</evidence>
<feature type="transmembrane region" description="Helical" evidence="7">
    <location>
        <begin position="263"/>
        <end position="282"/>
    </location>
</feature>
<feature type="transmembrane region" description="Helical" evidence="7">
    <location>
        <begin position="46"/>
        <end position="61"/>
    </location>
</feature>
<keyword evidence="3" id="KW-1003">Cell membrane</keyword>
<evidence type="ECO:0008006" key="10">
    <source>
        <dbReference type="Google" id="ProtNLM"/>
    </source>
</evidence>
<dbReference type="PANTHER" id="PTHR30106">
    <property type="entry name" value="INNER MEMBRANE PROTEIN YEIH-RELATED"/>
    <property type="match status" value="1"/>
</dbReference>
<dbReference type="RefSeq" id="WP_054936241.1">
    <property type="nucleotide sequence ID" value="NZ_PVXL01000021.1"/>
</dbReference>
<evidence type="ECO:0000256" key="4">
    <source>
        <dbReference type="ARBA" id="ARBA00022692"/>
    </source>
</evidence>
<keyword evidence="5 7" id="KW-1133">Transmembrane helix</keyword>
<comment type="caution">
    <text evidence="8">The sequence shown here is derived from an EMBL/GenBank/DDBJ whole genome shotgun (WGS) entry which is preliminary data.</text>
</comment>
<dbReference type="PANTHER" id="PTHR30106:SF1">
    <property type="entry name" value="UPF0324 MEMBRANE PROTEIN FN0533"/>
    <property type="match status" value="1"/>
</dbReference>
<keyword evidence="6 7" id="KW-0472">Membrane</keyword>
<feature type="transmembrane region" description="Helical" evidence="7">
    <location>
        <begin position="233"/>
        <end position="251"/>
    </location>
</feature>
<dbReference type="InterPro" id="IPR018383">
    <property type="entry name" value="UPF0324_pro"/>
</dbReference>
<evidence type="ECO:0000256" key="2">
    <source>
        <dbReference type="ARBA" id="ARBA00007977"/>
    </source>
</evidence>
<dbReference type="Proteomes" id="UP000239430">
    <property type="component" value="Unassembled WGS sequence"/>
</dbReference>
<gene>
    <name evidence="8" type="ORF">MOST_05780</name>
</gene>
<keyword evidence="9" id="KW-1185">Reference proteome</keyword>
<feature type="transmembrane region" description="Helical" evidence="7">
    <location>
        <begin position="21"/>
        <end position="40"/>
    </location>
</feature>
<dbReference type="EMBL" id="PVXL01000021">
    <property type="protein sequence ID" value="PRR76410.1"/>
    <property type="molecule type" value="Genomic_DNA"/>
</dbReference>
<protein>
    <recommendedName>
        <fullName evidence="10">Sulfate exporter family transporter</fullName>
    </recommendedName>
</protein>
<keyword evidence="4 7" id="KW-0812">Transmembrane</keyword>
<sequence>MNQVSQSMSTVLSKSSSFKSFTVLLPGLTLAAAVAVVALYLGQFSIIINDVIIAIIAGALIRNTKGISSTLQPGLNFCLKRVLRLAIILLGMQLSFQQVVNTGIQSLLVIIFVVIIAIPVTYFIGRRLGLKKEMSLLIGVGSAICGATAVLATGPAVRAKERDIALAVGTIFIFNTIALIVYPIIGNILHLSDITYGTWTGVAVQDVSSVVATGFAYSAQAGQIATVVKLTRTVFIVPVVFLVSLIFSWQLHQTSRNEEAKKISYANIFPWFVLGFLLMAVFNSMGLFSSKVTAIVNPLTHYLILMVMAAVGADLNFAEMKKVGFNFLYAGLSGMLIMSVLSFALIRRLGI</sequence>
<evidence type="ECO:0000313" key="8">
    <source>
        <dbReference type="EMBL" id="PRR76410.1"/>
    </source>
</evidence>
<accession>A0A9X7J6B5</accession>
<dbReference type="GO" id="GO:0005886">
    <property type="term" value="C:plasma membrane"/>
    <property type="evidence" value="ECO:0007669"/>
    <property type="project" value="UniProtKB-SubCell"/>
</dbReference>
<proteinExistence type="inferred from homology"/>
<evidence type="ECO:0000256" key="5">
    <source>
        <dbReference type="ARBA" id="ARBA00022989"/>
    </source>
</evidence>
<dbReference type="Pfam" id="PF03601">
    <property type="entry name" value="Cons_hypoth698"/>
    <property type="match status" value="1"/>
</dbReference>
<reference evidence="8 9" key="1">
    <citation type="submission" date="2018-03" db="EMBL/GenBank/DDBJ databases">
        <title>Genome sequence of Moorella stamsii DSM 26217.</title>
        <authorList>
            <person name="Poehlein A."/>
            <person name="Daniel R."/>
        </authorList>
    </citation>
    <scope>NUCLEOTIDE SEQUENCE [LARGE SCALE GENOMIC DNA]</scope>
    <source>
        <strain evidence="9">DSM 26217</strain>
    </source>
</reference>
<evidence type="ECO:0000313" key="9">
    <source>
        <dbReference type="Proteomes" id="UP000239430"/>
    </source>
</evidence>
<comment type="subcellular location">
    <subcellularLocation>
        <location evidence="1">Cell membrane</location>
        <topology evidence="1">Multi-pass membrane protein</topology>
    </subcellularLocation>
</comment>
<feature type="transmembrane region" description="Helical" evidence="7">
    <location>
        <begin position="164"/>
        <end position="185"/>
    </location>
</feature>
<feature type="transmembrane region" description="Helical" evidence="7">
    <location>
        <begin position="294"/>
        <end position="315"/>
    </location>
</feature>
<name>A0A9X7J6B5_9FIRM</name>
<organism evidence="8 9">
    <name type="scientific">Neomoorella stamsii</name>
    <dbReference type="NCBI Taxonomy" id="1266720"/>
    <lineage>
        <taxon>Bacteria</taxon>
        <taxon>Bacillati</taxon>
        <taxon>Bacillota</taxon>
        <taxon>Clostridia</taxon>
        <taxon>Neomoorellales</taxon>
        <taxon>Neomoorellaceae</taxon>
        <taxon>Neomoorella</taxon>
    </lineage>
</organism>
<dbReference type="AlphaFoldDB" id="A0A9X7J6B5"/>
<evidence type="ECO:0000256" key="3">
    <source>
        <dbReference type="ARBA" id="ARBA00022475"/>
    </source>
</evidence>
<evidence type="ECO:0000256" key="1">
    <source>
        <dbReference type="ARBA" id="ARBA00004651"/>
    </source>
</evidence>